<evidence type="ECO:0000256" key="1">
    <source>
        <dbReference type="SAM" id="SignalP"/>
    </source>
</evidence>
<feature type="signal peptide" evidence="1">
    <location>
        <begin position="1"/>
        <end position="19"/>
    </location>
</feature>
<keyword evidence="3" id="KW-1185">Reference proteome</keyword>
<name>A0A504Y6B8_FASGI</name>
<feature type="chain" id="PRO_5021303329" evidence="1">
    <location>
        <begin position="20"/>
        <end position="205"/>
    </location>
</feature>
<dbReference type="EMBL" id="SUNJ01014295">
    <property type="protein sequence ID" value="TPP56594.1"/>
    <property type="molecule type" value="Genomic_DNA"/>
</dbReference>
<dbReference type="Proteomes" id="UP000316759">
    <property type="component" value="Unassembled WGS sequence"/>
</dbReference>
<accession>A0A504Y6B8</accession>
<evidence type="ECO:0000313" key="3">
    <source>
        <dbReference type="Proteomes" id="UP000316759"/>
    </source>
</evidence>
<sequence length="205" mass="23381">MNMVQRWTNSFMPFCLCLAILNFGDPGRCSSAEGNDHSCNHTSSEHVDEISFDDVMNGFEEVRNQIGKIYSLAKTPETTNDYIKLLLTVMDDATKYLESKPIFLTRDPVFQSIQEIGNSVTEHQSSEENSRISLGWFTMELEQSAISQKPNLLTLVEHAVIGEKILTTTFLTTSCIGQWCFLMYRCIWLQCVYKCKESSRSAIKF</sequence>
<gene>
    <name evidence="2" type="ORF">FGIG_01374</name>
</gene>
<evidence type="ECO:0000313" key="2">
    <source>
        <dbReference type="EMBL" id="TPP56594.1"/>
    </source>
</evidence>
<dbReference type="AlphaFoldDB" id="A0A504Y6B8"/>
<reference evidence="2 3" key="1">
    <citation type="submission" date="2019-04" db="EMBL/GenBank/DDBJ databases">
        <title>Annotation for the trematode Fasciola gigantica.</title>
        <authorList>
            <person name="Choi Y.-J."/>
        </authorList>
    </citation>
    <scope>NUCLEOTIDE SEQUENCE [LARGE SCALE GENOMIC DNA]</scope>
    <source>
        <strain evidence="2">Uganda_cow_1</strain>
    </source>
</reference>
<protein>
    <submittedName>
        <fullName evidence="2">Uncharacterized protein</fullName>
    </submittedName>
</protein>
<proteinExistence type="predicted"/>
<organism evidence="2 3">
    <name type="scientific">Fasciola gigantica</name>
    <name type="common">Giant liver fluke</name>
    <dbReference type="NCBI Taxonomy" id="46835"/>
    <lineage>
        <taxon>Eukaryota</taxon>
        <taxon>Metazoa</taxon>
        <taxon>Spiralia</taxon>
        <taxon>Lophotrochozoa</taxon>
        <taxon>Platyhelminthes</taxon>
        <taxon>Trematoda</taxon>
        <taxon>Digenea</taxon>
        <taxon>Plagiorchiida</taxon>
        <taxon>Echinostomata</taxon>
        <taxon>Echinostomatoidea</taxon>
        <taxon>Fasciolidae</taxon>
        <taxon>Fasciola</taxon>
    </lineage>
</organism>
<keyword evidence="1" id="KW-0732">Signal</keyword>
<comment type="caution">
    <text evidence="2">The sequence shown here is derived from an EMBL/GenBank/DDBJ whole genome shotgun (WGS) entry which is preliminary data.</text>
</comment>